<accession>A0A1H5HWY7</accession>
<dbReference type="PANTHER" id="PTHR47235">
    <property type="entry name" value="BLR6548 PROTEIN"/>
    <property type="match status" value="1"/>
</dbReference>
<proteinExistence type="inferred from homology"/>
<gene>
    <name evidence="5" type="ORF">SAMN05444171_7030</name>
</gene>
<feature type="signal peptide" evidence="3">
    <location>
        <begin position="1"/>
        <end position="35"/>
    </location>
</feature>
<dbReference type="SUPFAM" id="SSF53822">
    <property type="entry name" value="Periplasmic binding protein-like I"/>
    <property type="match status" value="1"/>
</dbReference>
<evidence type="ECO:0000313" key="5">
    <source>
        <dbReference type="EMBL" id="SEE32171.1"/>
    </source>
</evidence>
<dbReference type="EMBL" id="FNTI01000001">
    <property type="protein sequence ID" value="SEE32171.1"/>
    <property type="molecule type" value="Genomic_DNA"/>
</dbReference>
<evidence type="ECO:0000256" key="2">
    <source>
        <dbReference type="ARBA" id="ARBA00022729"/>
    </source>
</evidence>
<evidence type="ECO:0000256" key="3">
    <source>
        <dbReference type="SAM" id="SignalP"/>
    </source>
</evidence>
<comment type="similarity">
    <text evidence="1">Belongs to the leucine-binding protein family.</text>
</comment>
<keyword evidence="2 3" id="KW-0732">Signal</keyword>
<dbReference type="RefSeq" id="WP_074828753.1">
    <property type="nucleotide sequence ID" value="NZ_FNTI01000001.1"/>
</dbReference>
<dbReference type="AlphaFoldDB" id="A0A1H5HWY7"/>
<dbReference type="Gene3D" id="3.40.50.2300">
    <property type="match status" value="2"/>
</dbReference>
<dbReference type="InterPro" id="IPR028082">
    <property type="entry name" value="Peripla_BP_I"/>
</dbReference>
<name>A0A1H5HWY7_9BRAD</name>
<reference evidence="5 6" key="1">
    <citation type="submission" date="2016-10" db="EMBL/GenBank/DDBJ databases">
        <authorList>
            <person name="de Groot N.N."/>
        </authorList>
    </citation>
    <scope>NUCLEOTIDE SEQUENCE [LARGE SCALE GENOMIC DNA]</scope>
    <source>
        <strain evidence="5 6">GAS522</strain>
    </source>
</reference>
<evidence type="ECO:0000259" key="4">
    <source>
        <dbReference type="Pfam" id="PF13458"/>
    </source>
</evidence>
<dbReference type="InterPro" id="IPR028081">
    <property type="entry name" value="Leu-bd"/>
</dbReference>
<evidence type="ECO:0000256" key="1">
    <source>
        <dbReference type="ARBA" id="ARBA00010062"/>
    </source>
</evidence>
<feature type="chain" id="PRO_5010292812" evidence="3">
    <location>
        <begin position="36"/>
        <end position="413"/>
    </location>
</feature>
<dbReference type="CDD" id="cd06343">
    <property type="entry name" value="PBP1_ABC_ligand_binding-like"/>
    <property type="match status" value="1"/>
</dbReference>
<sequence>MASGTHSKLAACAAPAKLAACAALMLAILTAPALAQKRYGPGVSDTEIKIGTTTPYSGPASAYAAGAISATAYFEMINEQGGVNGRKINFISLDDAYSPPKTVEQIRRLIESDEVSFLVNPVGTATNMAVYKYINQKQVPHLFIGTGATVFNDPEHFPWTMSWTPHYASEGEIYARYILSTMPNAKIGILAQNDDLGRDYLLGFKRGLGDKASTMIVSSQTYNTSDPTVDSQVVTLKSSGADVFFIVSVPKFAAQAIRKAYDIDWHPQEFVSSVGSSIAGAIRPAGFEAAKGIISAAYQKDPADPQWANDPAMKAWNVWMDKYNPRINKSDYYAPYGYNIGFAVVALLKQCGDDLTRENIMKQASHLDMELPLLLPGIRLKTSPTDLRPIKQMRLVRFNGERYVLFSDVLESN</sequence>
<organism evidence="5 6">
    <name type="scientific">Bradyrhizobium lablabi</name>
    <dbReference type="NCBI Taxonomy" id="722472"/>
    <lineage>
        <taxon>Bacteria</taxon>
        <taxon>Pseudomonadati</taxon>
        <taxon>Pseudomonadota</taxon>
        <taxon>Alphaproteobacteria</taxon>
        <taxon>Hyphomicrobiales</taxon>
        <taxon>Nitrobacteraceae</taxon>
        <taxon>Bradyrhizobium</taxon>
    </lineage>
</organism>
<dbReference type="PANTHER" id="PTHR47235:SF1">
    <property type="entry name" value="BLR6548 PROTEIN"/>
    <property type="match status" value="1"/>
</dbReference>
<dbReference type="Proteomes" id="UP000183208">
    <property type="component" value="Unassembled WGS sequence"/>
</dbReference>
<protein>
    <submittedName>
        <fullName evidence="5">Branched-chain amino acid transport system substrate-binding protein</fullName>
    </submittedName>
</protein>
<dbReference type="OrthoDB" id="8190846at2"/>
<dbReference type="Pfam" id="PF13458">
    <property type="entry name" value="Peripla_BP_6"/>
    <property type="match status" value="1"/>
</dbReference>
<evidence type="ECO:0000313" key="6">
    <source>
        <dbReference type="Proteomes" id="UP000183208"/>
    </source>
</evidence>
<feature type="domain" description="Leucine-binding protein" evidence="4">
    <location>
        <begin position="47"/>
        <end position="399"/>
    </location>
</feature>